<evidence type="ECO:0000256" key="1">
    <source>
        <dbReference type="ARBA" id="ARBA00007238"/>
    </source>
</evidence>
<evidence type="ECO:0000256" key="2">
    <source>
        <dbReference type="RuleBase" id="RU003954"/>
    </source>
</evidence>
<sequence>MEPPDTGPFEEYSLHEQQSSTLHESERPHAHPQAAPQATPGQAPPRSQDVTPERVSSQHSQRPASSEESEPKDVLPKEWRPWSLSWSFNIPLLLIEIAFIATVIGLERRSATQNGIVDVPQNTTSSGRFGRFVHNYYSLLWTFLPSFLFNLYGLAWAAVVSDSASRQPYVELERGAPALKTIMLDYKSVEAWKVWVVAAKNKHGHLVIGMALAWLVSNVFSALASHLVVSLSAEFHTPVPLTYTTSFDASLLSSQTNLQPFIFRSTAVQVYNSSPPVWTTDTYAFQRFAIQESATVTGNVTADISAYSALLECKTITPAEYDFKLGSSSDTDNTATVKFVDRGCNVTQVLTIGSIAPIYTSTWYSPCESSVTGRFGLFVGQYSASSATKLKDFSVTSCVPTYWQTNGSLTMSYSNGGNTTSDPTYVGFTGRSETQINPDVQLSFEQALTDYTIFNPANGAFADSVGYTIYTAAQQRSALTSPGASDILESMQAVFATIFASMTSSVLLSTPTIPDSGTGTLAIQKDRLFVASTVAAMDTDQPLSSHPMEDKSSRSPHLTLTFRTWEKIQNSTGHEVTKINGHNLDIATIVAVAVYNCFPRIELGTEVRKLLAEGQAILQENLRAGNMIYGVNTGFGGNADLRTGDFIDLQRALTQHQHTAIMTKDDLKAYPDGDRNTNPHSMPTSWVKGSMLVRCNTNLRGHSAVNWKTIDTMMEFLRKNMTPIVPLRGSISASGDLMPLSYIAGVLQGNPDLWVRSGHGKEVKIFNSQEAFQEIQLQNMDEGADPHEDPYLPITLGPKEGLALVNGTAPSATVASLAMWEANQLAVLSQLISCLTSEALAANVEWTHPFIAKVRPHPGQTEVSRNMRKLLEGSKLVAGLGDRIDRKQAGLVQDRYAIRSSPQWIGPQLEDLIHATEQLVRELNSTTDNPLINCDTRDVHCGANFQATSVTMAAEKTRLCLQMIGKILFAQTTELLNPMLNNGLPPNLSPDDPSLSYCLKGVDINMAAYQSELEFLTNPVSSHVQTAEMHNQAINSLALISARYTMQSVELVSLMTASAIFVGLQGVDLRVLNQRWLDLNEDWIKDIVQESLVDLETNTISLEDVDDMYPTMWDKITDAWYASAKSDTKDRASAMAAAAVECVIGHLMTHEYNSPTPGQLPVDDIVIFQDNLQESMYASFIKHRGGFTKSPDTLALLGRGTAALYRFVREELQVPFYRDLQEDSEGLIIGRTEKTIGSYISIIYEALRDGRLVAAVMKSLELLVDDEK</sequence>
<keyword evidence="6" id="KW-1185">Reference proteome</keyword>
<feature type="compositionally biased region" description="Low complexity" evidence="3">
    <location>
        <begin position="31"/>
        <end position="45"/>
    </location>
</feature>
<dbReference type="NCBIfam" id="TIGR01226">
    <property type="entry name" value="phe_am_lyase"/>
    <property type="match status" value="1"/>
</dbReference>
<feature type="compositionally biased region" description="Polar residues" evidence="3">
    <location>
        <begin position="48"/>
        <end position="66"/>
    </location>
</feature>
<keyword evidence="4" id="KW-0812">Transmembrane</keyword>
<dbReference type="InterPro" id="IPR001106">
    <property type="entry name" value="Aromatic_Lyase"/>
</dbReference>
<dbReference type="GO" id="GO:0016841">
    <property type="term" value="F:ammonia-lyase activity"/>
    <property type="evidence" value="ECO:0007669"/>
    <property type="project" value="InterPro"/>
</dbReference>
<feature type="transmembrane region" description="Helical" evidence="4">
    <location>
        <begin position="86"/>
        <end position="106"/>
    </location>
</feature>
<evidence type="ECO:0008006" key="7">
    <source>
        <dbReference type="Google" id="ProtNLM"/>
    </source>
</evidence>
<dbReference type="InterPro" id="IPR022313">
    <property type="entry name" value="Phe/His_NH3-lyase_AS"/>
</dbReference>
<dbReference type="InterPro" id="IPR021840">
    <property type="entry name" value="DUF3433"/>
</dbReference>
<name>A0AA39CTP2_9EURO</name>
<gene>
    <name evidence="5" type="ORF">H2204_011735</name>
</gene>
<dbReference type="Gene3D" id="1.10.275.10">
    <property type="entry name" value="Fumarase/aspartase (N-terminal domain)"/>
    <property type="match status" value="1"/>
</dbReference>
<proteinExistence type="inferred from homology"/>
<dbReference type="PANTHER" id="PTHR10362">
    <property type="entry name" value="HISTIDINE AMMONIA-LYASE"/>
    <property type="match status" value="1"/>
</dbReference>
<accession>A0AA39CTP2</accession>
<dbReference type="InterPro" id="IPR005922">
    <property type="entry name" value="Phe_NH3-lyase"/>
</dbReference>
<dbReference type="SUPFAM" id="SSF48557">
    <property type="entry name" value="L-aspartase-like"/>
    <property type="match status" value="1"/>
</dbReference>
<dbReference type="InterPro" id="IPR023144">
    <property type="entry name" value="Phe_NH3-lyase_shielding_dom_sf"/>
</dbReference>
<dbReference type="GO" id="GO:0006559">
    <property type="term" value="P:L-phenylalanine catabolic process"/>
    <property type="evidence" value="ECO:0007669"/>
    <property type="project" value="InterPro"/>
</dbReference>
<dbReference type="Gene3D" id="1.10.274.20">
    <property type="entry name" value="Phenylalanine ammonia-lyase 1, domain 3"/>
    <property type="match status" value="1"/>
</dbReference>
<dbReference type="Pfam" id="PF11915">
    <property type="entry name" value="DUF3433"/>
    <property type="match status" value="1"/>
</dbReference>
<dbReference type="CDD" id="cd00332">
    <property type="entry name" value="PAL-HAL"/>
    <property type="match status" value="1"/>
</dbReference>
<evidence type="ECO:0000313" key="6">
    <source>
        <dbReference type="Proteomes" id="UP001172681"/>
    </source>
</evidence>
<feature type="transmembrane region" description="Helical" evidence="4">
    <location>
        <begin position="136"/>
        <end position="159"/>
    </location>
</feature>
<comment type="caution">
    <text evidence="5">The sequence shown here is derived from an EMBL/GenBank/DDBJ whole genome shotgun (WGS) entry which is preliminary data.</text>
</comment>
<dbReference type="Gene3D" id="1.20.200.10">
    <property type="entry name" value="Fumarase/aspartase (Central domain)"/>
    <property type="match status" value="1"/>
</dbReference>
<protein>
    <recommendedName>
        <fullName evidence="7">Phenylalanine ammonia-lyase</fullName>
    </recommendedName>
</protein>
<dbReference type="InterPro" id="IPR024083">
    <property type="entry name" value="Fumarase/histidase_N"/>
</dbReference>
<dbReference type="GO" id="GO:0005737">
    <property type="term" value="C:cytoplasm"/>
    <property type="evidence" value="ECO:0007669"/>
    <property type="project" value="InterPro"/>
</dbReference>
<evidence type="ECO:0000256" key="4">
    <source>
        <dbReference type="SAM" id="Phobius"/>
    </source>
</evidence>
<reference evidence="5" key="1">
    <citation type="submission" date="2022-10" db="EMBL/GenBank/DDBJ databases">
        <title>Culturing micro-colonial fungi from biological soil crusts in the Mojave desert and describing Neophaeococcomyces mojavensis, and introducing the new genera and species Taxawa tesnikishii.</title>
        <authorList>
            <person name="Kurbessoian T."/>
            <person name="Stajich J.E."/>
        </authorList>
    </citation>
    <scope>NUCLEOTIDE SEQUENCE</scope>
    <source>
        <strain evidence="5">TK_35</strain>
    </source>
</reference>
<keyword evidence="2" id="KW-0456">Lyase</keyword>
<dbReference type="Proteomes" id="UP001172681">
    <property type="component" value="Unassembled WGS sequence"/>
</dbReference>
<organism evidence="5 6">
    <name type="scientific">Knufia peltigerae</name>
    <dbReference type="NCBI Taxonomy" id="1002370"/>
    <lineage>
        <taxon>Eukaryota</taxon>
        <taxon>Fungi</taxon>
        <taxon>Dikarya</taxon>
        <taxon>Ascomycota</taxon>
        <taxon>Pezizomycotina</taxon>
        <taxon>Eurotiomycetes</taxon>
        <taxon>Chaetothyriomycetidae</taxon>
        <taxon>Chaetothyriales</taxon>
        <taxon>Trichomeriaceae</taxon>
        <taxon>Knufia</taxon>
    </lineage>
</organism>
<keyword evidence="4" id="KW-1133">Transmembrane helix</keyword>
<dbReference type="Pfam" id="PF00221">
    <property type="entry name" value="Lyase_aromatic"/>
    <property type="match status" value="1"/>
</dbReference>
<dbReference type="AlphaFoldDB" id="A0AA39CTP2"/>
<evidence type="ECO:0000256" key="3">
    <source>
        <dbReference type="SAM" id="MobiDB-lite"/>
    </source>
</evidence>
<dbReference type="InterPro" id="IPR008948">
    <property type="entry name" value="L-Aspartase-like"/>
</dbReference>
<evidence type="ECO:0000313" key="5">
    <source>
        <dbReference type="EMBL" id="KAJ9621819.1"/>
    </source>
</evidence>
<keyword evidence="4" id="KW-0472">Membrane</keyword>
<comment type="similarity">
    <text evidence="1 2">Belongs to the PAL/histidase family.</text>
</comment>
<dbReference type="EMBL" id="JAPDRN010000112">
    <property type="protein sequence ID" value="KAJ9621819.1"/>
    <property type="molecule type" value="Genomic_DNA"/>
</dbReference>
<feature type="region of interest" description="Disordered" evidence="3">
    <location>
        <begin position="1"/>
        <end position="73"/>
    </location>
</feature>
<dbReference type="PROSITE" id="PS00488">
    <property type="entry name" value="PAL_HISTIDASE"/>
    <property type="match status" value="1"/>
</dbReference>